<reference evidence="1 2" key="1">
    <citation type="journal article" date="2018" name="Nat. Biotechnol.">
        <title>A standardized bacterial taxonomy based on genome phylogeny substantially revises the tree of life.</title>
        <authorList>
            <person name="Parks D.H."/>
            <person name="Chuvochina M."/>
            <person name="Waite D.W."/>
            <person name="Rinke C."/>
            <person name="Skarshewski A."/>
            <person name="Chaumeil P.A."/>
            <person name="Hugenholtz P."/>
        </authorList>
    </citation>
    <scope>NUCLEOTIDE SEQUENCE [LARGE SCALE GENOMIC DNA]</scope>
    <source>
        <strain evidence="1">UBA10227</strain>
    </source>
</reference>
<comment type="caution">
    <text evidence="1">The sequence shown here is derived from an EMBL/GenBank/DDBJ whole genome shotgun (WGS) entry which is preliminary data.</text>
</comment>
<evidence type="ECO:0000313" key="2">
    <source>
        <dbReference type="Proteomes" id="UP000263268"/>
    </source>
</evidence>
<name>A0A3D6BSW3_9FLAO</name>
<evidence type="ECO:0000313" key="1">
    <source>
        <dbReference type="EMBL" id="HCY82004.1"/>
    </source>
</evidence>
<organism evidence="1 2">
    <name type="scientific">Xanthomarina gelatinilytica</name>
    <dbReference type="NCBI Taxonomy" id="1137281"/>
    <lineage>
        <taxon>Bacteria</taxon>
        <taxon>Pseudomonadati</taxon>
        <taxon>Bacteroidota</taxon>
        <taxon>Flavobacteriia</taxon>
        <taxon>Flavobacteriales</taxon>
        <taxon>Flavobacteriaceae</taxon>
        <taxon>Xanthomarina</taxon>
    </lineage>
</organism>
<gene>
    <name evidence="1" type="ORF">DHV22_10580</name>
</gene>
<dbReference type="Proteomes" id="UP000263268">
    <property type="component" value="Unassembled WGS sequence"/>
</dbReference>
<proteinExistence type="predicted"/>
<dbReference type="AlphaFoldDB" id="A0A3D6BSW3"/>
<protein>
    <submittedName>
        <fullName evidence="1">Spermine synthase</fullName>
    </submittedName>
</protein>
<sequence>MARLLSYLYPITKKIESDINGTLELTWHNGK</sequence>
<accession>A0A3D6BSW3</accession>
<feature type="non-terminal residue" evidence="1">
    <location>
        <position position="31"/>
    </location>
</feature>
<dbReference type="EMBL" id="DPRK01000171">
    <property type="protein sequence ID" value="HCY82004.1"/>
    <property type="molecule type" value="Genomic_DNA"/>
</dbReference>